<keyword evidence="3" id="KW-0677">Repeat</keyword>
<evidence type="ECO:0000256" key="3">
    <source>
        <dbReference type="ARBA" id="ARBA00022737"/>
    </source>
</evidence>
<keyword evidence="7" id="KW-0560">Oxidoreductase</keyword>
<dbReference type="InterPro" id="IPR037523">
    <property type="entry name" value="VOC_core"/>
</dbReference>
<dbReference type="Proteomes" id="UP000198755">
    <property type="component" value="Unassembled WGS sequence"/>
</dbReference>
<dbReference type="Pfam" id="PF00903">
    <property type="entry name" value="Glyoxalase"/>
    <property type="match status" value="1"/>
</dbReference>
<dbReference type="InterPro" id="IPR005956">
    <property type="entry name" value="4OHPhenylPyrv_dOase"/>
</dbReference>
<feature type="binding site" evidence="5">
    <location>
        <position position="250"/>
    </location>
    <ligand>
        <name>Fe cation</name>
        <dbReference type="ChEBI" id="CHEBI:24875"/>
    </ligand>
</feature>
<dbReference type="PROSITE" id="PS51819">
    <property type="entry name" value="VOC"/>
    <property type="match status" value="2"/>
</dbReference>
<dbReference type="CDD" id="cd08342">
    <property type="entry name" value="HPPD_N_like"/>
    <property type="match status" value="1"/>
</dbReference>
<organism evidence="7 8">
    <name type="scientific">Methylocapsa palsarum</name>
    <dbReference type="NCBI Taxonomy" id="1612308"/>
    <lineage>
        <taxon>Bacteria</taxon>
        <taxon>Pseudomonadati</taxon>
        <taxon>Pseudomonadota</taxon>
        <taxon>Alphaproteobacteria</taxon>
        <taxon>Hyphomicrobiales</taxon>
        <taxon>Beijerinckiaceae</taxon>
        <taxon>Methylocapsa</taxon>
    </lineage>
</organism>
<dbReference type="STRING" id="1612308.SAMN05444581_105201"/>
<comment type="cofactor">
    <cofactor evidence="5">
        <name>Fe cation</name>
        <dbReference type="ChEBI" id="CHEBI:24875"/>
    </cofactor>
    <text evidence="5">Binds 1 Fe cation per subunit.</text>
</comment>
<dbReference type="NCBIfam" id="TIGR01263">
    <property type="entry name" value="4HPPD"/>
    <property type="match status" value="1"/>
</dbReference>
<comment type="similarity">
    <text evidence="1">Belongs to the 4HPPD family.</text>
</comment>
<evidence type="ECO:0000256" key="5">
    <source>
        <dbReference type="PIRSR" id="PIRSR009283-1"/>
    </source>
</evidence>
<dbReference type="GO" id="GO:0046872">
    <property type="term" value="F:metal ion binding"/>
    <property type="evidence" value="ECO:0007669"/>
    <property type="project" value="UniProtKB-KW"/>
</dbReference>
<dbReference type="GO" id="GO:0003868">
    <property type="term" value="F:4-hydroxyphenylpyruvate dioxygenase activity"/>
    <property type="evidence" value="ECO:0007669"/>
    <property type="project" value="InterPro"/>
</dbReference>
<gene>
    <name evidence="7" type="ORF">SAMN05444581_105201</name>
</gene>
<keyword evidence="7" id="KW-0223">Dioxygenase</keyword>
<dbReference type="PANTHER" id="PTHR11959">
    <property type="entry name" value="4-HYDROXYPHENYLPYRUVATE DIOXYGENASE"/>
    <property type="match status" value="1"/>
</dbReference>
<feature type="domain" description="VOC" evidence="6">
    <location>
        <begin position="169"/>
        <end position="300"/>
    </location>
</feature>
<dbReference type="GO" id="GO:0006572">
    <property type="term" value="P:L-tyrosine catabolic process"/>
    <property type="evidence" value="ECO:0007669"/>
    <property type="project" value="TreeGrafter"/>
</dbReference>
<sequence length="367" mass="40762">MGPFPHDAPPARISADNPAGTDGFEFVEFADANPDALKSLFERMGFARVARHRSRPVDLYRQGGVNYLLNADEHGFAGQFVRQHGPCAPAMAWRVVDADHAFAHAIAHGARSYLGERGEKTIDAPAIVGVGGSLIYFIDRFGVKGSPYADEFDWIGEPDPTPTGAGLTYIDHLTHNVHRGQMDRWSEFYKFAFNFRQIRFFDIEGRKTGLFSRALTSPCGRIRIPINESADDKSQIEEFLRAYKGEGIQHIACGSDDAYKTVRSLAAKGLAFMPPPPQAYYDKLAERLPHHGEPLEELRASGLLLDGEVVEGEKPKLLLQIFSTTVIGPIFFEFIQRKGDEGFGEGNFKALFESIEEDQIRRGVLTA</sequence>
<dbReference type="InterPro" id="IPR004360">
    <property type="entry name" value="Glyas_Fos-R_dOase_dom"/>
</dbReference>
<keyword evidence="2 5" id="KW-0479">Metal-binding</keyword>
<dbReference type="InterPro" id="IPR029068">
    <property type="entry name" value="Glyas_Bleomycin-R_OHBP_Dase"/>
</dbReference>
<name>A0A1I3YFN9_9HYPH</name>
<dbReference type="FunFam" id="3.10.180.10:FF:000007">
    <property type="entry name" value="4-hydroxyphenylpyruvate dioxygenase"/>
    <property type="match status" value="1"/>
</dbReference>
<feature type="binding site" evidence="5">
    <location>
        <position position="172"/>
    </location>
    <ligand>
        <name>Fe cation</name>
        <dbReference type="ChEBI" id="CHEBI:24875"/>
    </ligand>
</feature>
<evidence type="ECO:0000256" key="4">
    <source>
        <dbReference type="ARBA" id="ARBA00023004"/>
    </source>
</evidence>
<feature type="binding site" evidence="5">
    <location>
        <position position="333"/>
    </location>
    <ligand>
        <name>Fe cation</name>
        <dbReference type="ChEBI" id="CHEBI:24875"/>
    </ligand>
</feature>
<evidence type="ECO:0000256" key="1">
    <source>
        <dbReference type="ARBA" id="ARBA00005877"/>
    </source>
</evidence>
<dbReference type="PANTHER" id="PTHR11959:SF1">
    <property type="entry name" value="4-HYDROXYPHENYLPYRUVATE DIOXYGENASE"/>
    <property type="match status" value="1"/>
</dbReference>
<dbReference type="CDD" id="cd07250">
    <property type="entry name" value="HPPD_C_like"/>
    <property type="match status" value="1"/>
</dbReference>
<dbReference type="Pfam" id="PF14696">
    <property type="entry name" value="Glyoxalase_5"/>
    <property type="match status" value="1"/>
</dbReference>
<reference evidence="7 8" key="1">
    <citation type="submission" date="2016-10" db="EMBL/GenBank/DDBJ databases">
        <authorList>
            <person name="de Groot N.N."/>
        </authorList>
    </citation>
    <scope>NUCLEOTIDE SEQUENCE [LARGE SCALE GENOMIC DNA]</scope>
    <source>
        <strain evidence="7 8">NE2</strain>
    </source>
</reference>
<dbReference type="Gene3D" id="3.10.180.10">
    <property type="entry name" value="2,3-Dihydroxybiphenyl 1,2-Dioxygenase, domain 1"/>
    <property type="match status" value="2"/>
</dbReference>
<dbReference type="InterPro" id="IPR041736">
    <property type="entry name" value="4OHPhenylPyrv_dOase_N"/>
</dbReference>
<evidence type="ECO:0000313" key="7">
    <source>
        <dbReference type="EMBL" id="SFK30016.1"/>
    </source>
</evidence>
<dbReference type="AlphaFoldDB" id="A0A1I3YFN9"/>
<protein>
    <submittedName>
        <fullName evidence="7">4-hydroxyphenylpyruvate dioxygenase</fullName>
    </submittedName>
</protein>
<dbReference type="PIRSF" id="PIRSF009283">
    <property type="entry name" value="HPP_dOase"/>
    <property type="match status" value="1"/>
</dbReference>
<dbReference type="EMBL" id="FOSN01000005">
    <property type="protein sequence ID" value="SFK30016.1"/>
    <property type="molecule type" value="Genomic_DNA"/>
</dbReference>
<evidence type="ECO:0000256" key="2">
    <source>
        <dbReference type="ARBA" id="ARBA00022723"/>
    </source>
</evidence>
<keyword evidence="4 5" id="KW-0408">Iron</keyword>
<dbReference type="SUPFAM" id="SSF54593">
    <property type="entry name" value="Glyoxalase/Bleomycin resistance protein/Dihydroxybiphenyl dioxygenase"/>
    <property type="match status" value="1"/>
</dbReference>
<accession>A0A1I3YFN9</accession>
<keyword evidence="8" id="KW-1185">Reference proteome</keyword>
<dbReference type="InterPro" id="IPR041735">
    <property type="entry name" value="4OHPhenylPyrv_dOase_C"/>
</dbReference>
<keyword evidence="7" id="KW-0670">Pyruvate</keyword>
<dbReference type="OrthoDB" id="9780241at2"/>
<evidence type="ECO:0000259" key="6">
    <source>
        <dbReference type="PROSITE" id="PS51819"/>
    </source>
</evidence>
<dbReference type="RefSeq" id="WP_091680760.1">
    <property type="nucleotide sequence ID" value="NZ_FOSN01000005.1"/>
</dbReference>
<feature type="domain" description="VOC" evidence="6">
    <location>
        <begin position="23"/>
        <end position="140"/>
    </location>
</feature>
<evidence type="ECO:0000313" key="8">
    <source>
        <dbReference type="Proteomes" id="UP000198755"/>
    </source>
</evidence>
<proteinExistence type="inferred from homology"/>